<name>A0ABV8F670_9ACTN</name>
<evidence type="ECO:0000256" key="1">
    <source>
        <dbReference type="SAM" id="MobiDB-lite"/>
    </source>
</evidence>
<keyword evidence="2" id="KW-1133">Transmembrane helix</keyword>
<evidence type="ECO:0000313" key="4">
    <source>
        <dbReference type="Proteomes" id="UP001595698"/>
    </source>
</evidence>
<keyword evidence="4" id="KW-1185">Reference proteome</keyword>
<reference evidence="4" key="1">
    <citation type="journal article" date="2019" name="Int. J. Syst. Evol. Microbiol.">
        <title>The Global Catalogue of Microorganisms (GCM) 10K type strain sequencing project: providing services to taxonomists for standard genome sequencing and annotation.</title>
        <authorList>
            <consortium name="The Broad Institute Genomics Platform"/>
            <consortium name="The Broad Institute Genome Sequencing Center for Infectious Disease"/>
            <person name="Wu L."/>
            <person name="Ma J."/>
        </authorList>
    </citation>
    <scope>NUCLEOTIDE SEQUENCE [LARGE SCALE GENOMIC DNA]</scope>
    <source>
        <strain evidence="4">TBRC 7912</strain>
    </source>
</reference>
<keyword evidence="2" id="KW-0472">Membrane</keyword>
<feature type="transmembrane region" description="Helical" evidence="2">
    <location>
        <begin position="31"/>
        <end position="49"/>
    </location>
</feature>
<dbReference type="InterPro" id="IPR045924">
    <property type="entry name" value="DUF6343"/>
</dbReference>
<feature type="transmembrane region" description="Helical" evidence="2">
    <location>
        <begin position="55"/>
        <end position="75"/>
    </location>
</feature>
<protein>
    <submittedName>
        <fullName evidence="3">DUF6343 family protein</fullName>
    </submittedName>
</protein>
<keyword evidence="2" id="KW-0812">Transmembrane</keyword>
<sequence>MRKEPEARPSRIWSEISPTGERPRSALNLRMALATFGLVVCGVFAFLAGTAGLTWPTIVLAVLALVALIDLVVVARRRHRRGDGHTLFE</sequence>
<dbReference type="Proteomes" id="UP001595698">
    <property type="component" value="Unassembled WGS sequence"/>
</dbReference>
<evidence type="ECO:0000256" key="2">
    <source>
        <dbReference type="SAM" id="Phobius"/>
    </source>
</evidence>
<dbReference type="EMBL" id="JBHSBC010000030">
    <property type="protein sequence ID" value="MFC3983441.1"/>
    <property type="molecule type" value="Genomic_DNA"/>
</dbReference>
<dbReference type="RefSeq" id="WP_362781862.1">
    <property type="nucleotide sequence ID" value="NZ_JBHSBC010000030.1"/>
</dbReference>
<feature type="region of interest" description="Disordered" evidence="1">
    <location>
        <begin position="1"/>
        <end position="22"/>
    </location>
</feature>
<dbReference type="Pfam" id="PF19870">
    <property type="entry name" value="DUF6343"/>
    <property type="match status" value="1"/>
</dbReference>
<proteinExistence type="predicted"/>
<comment type="caution">
    <text evidence="3">The sequence shown here is derived from an EMBL/GenBank/DDBJ whole genome shotgun (WGS) entry which is preliminary data.</text>
</comment>
<evidence type="ECO:0000313" key="3">
    <source>
        <dbReference type="EMBL" id="MFC3983441.1"/>
    </source>
</evidence>
<gene>
    <name evidence="3" type="ORF">ACFOYY_25155</name>
</gene>
<organism evidence="3 4">
    <name type="scientific">Streptosporangium jomthongense</name>
    <dbReference type="NCBI Taxonomy" id="1193683"/>
    <lineage>
        <taxon>Bacteria</taxon>
        <taxon>Bacillati</taxon>
        <taxon>Actinomycetota</taxon>
        <taxon>Actinomycetes</taxon>
        <taxon>Streptosporangiales</taxon>
        <taxon>Streptosporangiaceae</taxon>
        <taxon>Streptosporangium</taxon>
    </lineage>
</organism>
<accession>A0ABV8F670</accession>